<dbReference type="KEGG" id="rha:RHA1_ro03937"/>
<evidence type="ECO:0000313" key="2">
    <source>
        <dbReference type="EMBL" id="ABG95736.1"/>
    </source>
</evidence>
<dbReference type="AlphaFoldDB" id="Q0S9Q0"/>
<proteinExistence type="predicted"/>
<sequence length="90" mass="10148">MLASTVQFSNNTQPTTHTDTRPEKAHPHGHTLLRFDLQCLLVVTSCRKNTRVFPQDPTVHRYNSSPTGTRAGSSEKNVCQCSTHERPQPY</sequence>
<dbReference type="Proteomes" id="UP000008710">
    <property type="component" value="Chromosome"/>
</dbReference>
<feature type="region of interest" description="Disordered" evidence="1">
    <location>
        <begin position="1"/>
        <end position="29"/>
    </location>
</feature>
<dbReference type="EMBL" id="CP000431">
    <property type="protein sequence ID" value="ABG95736.1"/>
    <property type="molecule type" value="Genomic_DNA"/>
</dbReference>
<feature type="compositionally biased region" description="Polar residues" evidence="1">
    <location>
        <begin position="1"/>
        <end position="17"/>
    </location>
</feature>
<feature type="compositionally biased region" description="Polar residues" evidence="1">
    <location>
        <begin position="61"/>
        <end position="82"/>
    </location>
</feature>
<organism evidence="2 3">
    <name type="scientific">Rhodococcus jostii (strain RHA1)</name>
    <dbReference type="NCBI Taxonomy" id="101510"/>
    <lineage>
        <taxon>Bacteria</taxon>
        <taxon>Bacillati</taxon>
        <taxon>Actinomycetota</taxon>
        <taxon>Actinomycetes</taxon>
        <taxon>Mycobacteriales</taxon>
        <taxon>Nocardiaceae</taxon>
        <taxon>Rhodococcus</taxon>
    </lineage>
</organism>
<evidence type="ECO:0000256" key="1">
    <source>
        <dbReference type="SAM" id="MobiDB-lite"/>
    </source>
</evidence>
<dbReference type="HOGENOM" id="CLU_2438800_0_0_11"/>
<feature type="region of interest" description="Disordered" evidence="1">
    <location>
        <begin position="55"/>
        <end position="90"/>
    </location>
</feature>
<evidence type="ECO:0000313" key="3">
    <source>
        <dbReference type="Proteomes" id="UP000008710"/>
    </source>
</evidence>
<reference evidence="3" key="1">
    <citation type="journal article" date="2006" name="Proc. Natl. Acad. Sci. U.S.A.">
        <title>The complete genome of Rhodococcus sp. RHA1 provides insights into a catabolic powerhouse.</title>
        <authorList>
            <person name="McLeod M.P."/>
            <person name="Warren R.L."/>
            <person name="Hsiao W.W.L."/>
            <person name="Araki N."/>
            <person name="Myhre M."/>
            <person name="Fernandes C."/>
            <person name="Miyazawa D."/>
            <person name="Wong W."/>
            <person name="Lillquist A.L."/>
            <person name="Wang D."/>
            <person name="Dosanjh M."/>
            <person name="Hara H."/>
            <person name="Petrescu A."/>
            <person name="Morin R.D."/>
            <person name="Yang G."/>
            <person name="Stott J.M."/>
            <person name="Schein J.E."/>
            <person name="Shin H."/>
            <person name="Smailus D."/>
            <person name="Siddiqui A.S."/>
            <person name="Marra M.A."/>
            <person name="Jones S.J.M."/>
            <person name="Holt R."/>
            <person name="Brinkman F.S.L."/>
            <person name="Miyauchi K."/>
            <person name="Fukuda M."/>
            <person name="Davies J.E."/>
            <person name="Mohn W.W."/>
            <person name="Eltis L.D."/>
        </authorList>
    </citation>
    <scope>NUCLEOTIDE SEQUENCE [LARGE SCALE GENOMIC DNA]</scope>
    <source>
        <strain evidence="3">RHA1</strain>
    </source>
</reference>
<gene>
    <name evidence="2" type="ordered locus">RHA1_ro03937</name>
</gene>
<protein>
    <submittedName>
        <fullName evidence="2">Uncharacterized protein</fullName>
    </submittedName>
</protein>
<name>Q0S9Q0_RHOJR</name>
<accession>Q0S9Q0</accession>